<comment type="similarity">
    <text evidence="2">Belongs to the oxygen-dependent FAD-linked oxidoreductase family.</text>
</comment>
<keyword evidence="4" id="KW-0274">FAD</keyword>
<dbReference type="Pfam" id="PF01565">
    <property type="entry name" value="FAD_binding_4"/>
    <property type="match status" value="1"/>
</dbReference>
<dbReference type="OrthoDB" id="9983560at2759"/>
<evidence type="ECO:0000256" key="3">
    <source>
        <dbReference type="ARBA" id="ARBA00022630"/>
    </source>
</evidence>
<protein>
    <recommendedName>
        <fullName evidence="7">FAD-binding PCMH-type domain-containing protein</fullName>
    </recommendedName>
</protein>
<accession>A0A9W9N1Q2</accession>
<dbReference type="InterPro" id="IPR050416">
    <property type="entry name" value="FAD-linked_Oxidoreductase"/>
</dbReference>
<proteinExistence type="inferred from homology"/>
<comment type="cofactor">
    <cofactor evidence="1">
        <name>FAD</name>
        <dbReference type="ChEBI" id="CHEBI:57692"/>
    </cofactor>
</comment>
<dbReference type="PANTHER" id="PTHR42973">
    <property type="entry name" value="BINDING OXIDOREDUCTASE, PUTATIVE (AFU_ORTHOLOGUE AFUA_1G17690)-RELATED"/>
    <property type="match status" value="1"/>
</dbReference>
<keyword evidence="6" id="KW-0732">Signal</keyword>
<dbReference type="AlphaFoldDB" id="A0A9W9N1Q2"/>
<keyword evidence="9" id="KW-1185">Reference proteome</keyword>
<dbReference type="RefSeq" id="XP_058309670.1">
    <property type="nucleotide sequence ID" value="XM_058450208.1"/>
</dbReference>
<dbReference type="SUPFAM" id="SSF56176">
    <property type="entry name" value="FAD-binding/transporter-associated domain-like"/>
    <property type="match status" value="1"/>
</dbReference>
<dbReference type="Gene3D" id="3.30.465.10">
    <property type="match status" value="2"/>
</dbReference>
<evidence type="ECO:0000313" key="9">
    <source>
        <dbReference type="Proteomes" id="UP001150904"/>
    </source>
</evidence>
<evidence type="ECO:0000256" key="4">
    <source>
        <dbReference type="ARBA" id="ARBA00022827"/>
    </source>
</evidence>
<comment type="caution">
    <text evidence="8">The sequence shown here is derived from an EMBL/GenBank/DDBJ whole genome shotgun (WGS) entry which is preliminary data.</text>
</comment>
<evidence type="ECO:0000256" key="5">
    <source>
        <dbReference type="ARBA" id="ARBA00023002"/>
    </source>
</evidence>
<feature type="chain" id="PRO_5040744085" description="FAD-binding PCMH-type domain-containing protein" evidence="6">
    <location>
        <begin position="18"/>
        <end position="600"/>
    </location>
</feature>
<dbReference type="GO" id="GO:0016491">
    <property type="term" value="F:oxidoreductase activity"/>
    <property type="evidence" value="ECO:0007669"/>
    <property type="project" value="UniProtKB-KW"/>
</dbReference>
<evidence type="ECO:0000256" key="6">
    <source>
        <dbReference type="SAM" id="SignalP"/>
    </source>
</evidence>
<dbReference type="Pfam" id="PF08031">
    <property type="entry name" value="BBE"/>
    <property type="match status" value="1"/>
</dbReference>
<reference evidence="8" key="2">
    <citation type="journal article" date="2023" name="IMA Fungus">
        <title>Comparative genomic study of the Penicillium genus elucidates a diverse pangenome and 15 lateral gene transfer events.</title>
        <authorList>
            <person name="Petersen C."/>
            <person name="Sorensen T."/>
            <person name="Nielsen M.R."/>
            <person name="Sondergaard T.E."/>
            <person name="Sorensen J.L."/>
            <person name="Fitzpatrick D.A."/>
            <person name="Frisvad J.C."/>
            <person name="Nielsen K.L."/>
        </authorList>
    </citation>
    <scope>NUCLEOTIDE SEQUENCE</scope>
    <source>
        <strain evidence="8">IBT 15544</strain>
    </source>
</reference>
<dbReference type="InterPro" id="IPR012951">
    <property type="entry name" value="BBE"/>
</dbReference>
<evidence type="ECO:0000256" key="2">
    <source>
        <dbReference type="ARBA" id="ARBA00005466"/>
    </source>
</evidence>
<dbReference type="GeneID" id="83177509"/>
<reference evidence="8" key="1">
    <citation type="submission" date="2022-12" db="EMBL/GenBank/DDBJ databases">
        <authorList>
            <person name="Petersen C."/>
        </authorList>
    </citation>
    <scope>NUCLEOTIDE SEQUENCE</scope>
    <source>
        <strain evidence="8">IBT 15544</strain>
    </source>
</reference>
<dbReference type="InterPro" id="IPR016169">
    <property type="entry name" value="FAD-bd_PCMH_sub2"/>
</dbReference>
<evidence type="ECO:0000313" key="8">
    <source>
        <dbReference type="EMBL" id="KAJ5211500.1"/>
    </source>
</evidence>
<dbReference type="PANTHER" id="PTHR42973:SF39">
    <property type="entry name" value="FAD-BINDING PCMH-TYPE DOMAIN-CONTAINING PROTEIN"/>
    <property type="match status" value="1"/>
</dbReference>
<organism evidence="8 9">
    <name type="scientific">Penicillium cinerascens</name>
    <dbReference type="NCBI Taxonomy" id="70096"/>
    <lineage>
        <taxon>Eukaryota</taxon>
        <taxon>Fungi</taxon>
        <taxon>Dikarya</taxon>
        <taxon>Ascomycota</taxon>
        <taxon>Pezizomycotina</taxon>
        <taxon>Eurotiomycetes</taxon>
        <taxon>Eurotiomycetidae</taxon>
        <taxon>Eurotiales</taxon>
        <taxon>Aspergillaceae</taxon>
        <taxon>Penicillium</taxon>
    </lineage>
</organism>
<dbReference type="InterPro" id="IPR006094">
    <property type="entry name" value="Oxid_FAD_bind_N"/>
</dbReference>
<feature type="domain" description="FAD-binding PCMH-type" evidence="7">
    <location>
        <begin position="115"/>
        <end position="301"/>
    </location>
</feature>
<dbReference type="EMBL" id="JAPQKR010000008">
    <property type="protein sequence ID" value="KAJ5211500.1"/>
    <property type="molecule type" value="Genomic_DNA"/>
</dbReference>
<keyword evidence="5" id="KW-0560">Oxidoreductase</keyword>
<evidence type="ECO:0000256" key="1">
    <source>
        <dbReference type="ARBA" id="ARBA00001974"/>
    </source>
</evidence>
<dbReference type="InterPro" id="IPR036318">
    <property type="entry name" value="FAD-bd_PCMH-like_sf"/>
</dbReference>
<dbReference type="InterPro" id="IPR016166">
    <property type="entry name" value="FAD-bd_PCMH"/>
</dbReference>
<keyword evidence="3" id="KW-0285">Flavoprotein</keyword>
<dbReference type="PROSITE" id="PS51387">
    <property type="entry name" value="FAD_PCMH"/>
    <property type="match status" value="1"/>
</dbReference>
<dbReference type="GO" id="GO:0071949">
    <property type="term" value="F:FAD binding"/>
    <property type="evidence" value="ECO:0007669"/>
    <property type="project" value="InterPro"/>
</dbReference>
<name>A0A9W9N1Q2_9EURO</name>
<sequence>MVKPFFLPILLSAGAAAASQTSHCRCRPDEPCWPSQEEWLSLNKTIQGNLVAVRPVASVCHGDEYNPQACKAVIGLWSNSAWRSAQPGAVQWENWEAWPENHQTCYIDSPRGTKCGQGRVSLYSAKVQTVFQVQQAVKFANTHKLRLAIKNTGHDFLGRSTAPESLQILTRGMTDIQIVDDFVPRGAPKGKSEGHAMTIAAGVQLPELYTAAAKQNRTVVGGSSHTVGAAGGYIQGGGHSPFGAWGGLGSDNALEFEVVTADGTLVYANAYQNSDLFWALRGGGGGTFGVVTSVTVRTFPEVPVLVYNLNITAVQGTPQFWEAWSEFHAALPSLNDAGGSGYYFTVPNFPLNTNTSVSVFISLLMFPGKTDPAEIDKLYQPLKLKLQQLQGIQVQNISFPFPTMNSTIFTLLLSGENADSTGSILMLGSRLFSKDLLSSKDGADRLTDAWKSIKMDPYDQILGHVVAGGAVAANGEKIDSAVNPAWRKTVTHMVYSRNWEANATLAQQSAIIKNMTEIEIPILRSVEGEDRMGAYLNEANAYEDGFQQSFWGEHYPRLYSIKQKWDPAGLFISRKGVGSEDWDDAGLCMTTGGRSKALGH</sequence>
<feature type="signal peptide" evidence="6">
    <location>
        <begin position="1"/>
        <end position="17"/>
    </location>
</feature>
<dbReference type="Proteomes" id="UP001150904">
    <property type="component" value="Unassembled WGS sequence"/>
</dbReference>
<gene>
    <name evidence="8" type="ORF">N7498_003146</name>
</gene>
<evidence type="ECO:0000259" key="7">
    <source>
        <dbReference type="PROSITE" id="PS51387"/>
    </source>
</evidence>